<dbReference type="STRING" id="233412.HD_0457"/>
<dbReference type="InterPro" id="IPR009155">
    <property type="entry name" value="Cyt_b562"/>
</dbReference>
<feature type="binding site" description="axial binding residue" evidence="3">
    <location>
        <position position="32"/>
    </location>
    <ligand>
        <name>heme b</name>
        <dbReference type="ChEBI" id="CHEBI:60344"/>
    </ligand>
    <ligandPart>
        <name>Fe</name>
        <dbReference type="ChEBI" id="CHEBI:18248"/>
    </ligandPart>
</feature>
<name>Q7VNN4_HAEDU</name>
<dbReference type="PIRSF" id="PIRSF000029">
    <property type="entry name" value="Cytochrome_b562"/>
    <property type="match status" value="1"/>
</dbReference>
<dbReference type="GO" id="GO:0009055">
    <property type="term" value="F:electron transfer activity"/>
    <property type="evidence" value="ECO:0007669"/>
    <property type="project" value="InterPro"/>
</dbReference>
<feature type="binding site" description="axial binding residue" evidence="3">
    <location>
        <position position="127"/>
    </location>
    <ligand>
        <name>heme b</name>
        <dbReference type="ChEBI" id="CHEBI:60344"/>
    </ligand>
    <ligandPart>
        <name>Fe</name>
        <dbReference type="ChEBI" id="CHEBI:18248"/>
    </ligandPart>
</feature>
<evidence type="ECO:0008006" key="7">
    <source>
        <dbReference type="Google" id="ProtNLM"/>
    </source>
</evidence>
<dbReference type="eggNOG" id="COG3783">
    <property type="taxonomic scope" value="Bacteria"/>
</dbReference>
<dbReference type="Proteomes" id="UP000001022">
    <property type="component" value="Chromosome"/>
</dbReference>
<evidence type="ECO:0000256" key="3">
    <source>
        <dbReference type="PIRSR" id="PIRSR000029-1"/>
    </source>
</evidence>
<dbReference type="Gene3D" id="1.20.120.10">
    <property type="entry name" value="Cytochrome c/b562"/>
    <property type="match status" value="1"/>
</dbReference>
<evidence type="ECO:0000256" key="4">
    <source>
        <dbReference type="SAM" id="SignalP"/>
    </source>
</evidence>
<dbReference type="HOGENOM" id="CLU_161963_0_0_6"/>
<sequence length="131" mass="15126">MEIFMNKLRAILATSLLSFSTIAFSNSVMMEMSQMNKQLKSLEQAQTSKDFETIATDFLLVAQKAKETMPASLQDDQERFKGYQAGIQDIIDQVKKAKELAEQDKFVDAKELKELVEQLHDLKKKYHLEYK</sequence>
<keyword evidence="3" id="KW-0349">Heme</keyword>
<keyword evidence="2 4" id="KW-0732">Signal</keyword>
<proteinExistence type="inferred from homology"/>
<dbReference type="GO" id="GO:0042597">
    <property type="term" value="C:periplasmic space"/>
    <property type="evidence" value="ECO:0007669"/>
    <property type="project" value="InterPro"/>
</dbReference>
<keyword evidence="3" id="KW-0479">Metal-binding</keyword>
<dbReference type="GO" id="GO:0020037">
    <property type="term" value="F:heme binding"/>
    <property type="evidence" value="ECO:0007669"/>
    <property type="project" value="InterPro"/>
</dbReference>
<organism evidence="5 6">
    <name type="scientific">Haemophilus ducreyi (strain 35000HP / ATCC 700724)</name>
    <dbReference type="NCBI Taxonomy" id="233412"/>
    <lineage>
        <taxon>Bacteria</taxon>
        <taxon>Pseudomonadati</taxon>
        <taxon>Pseudomonadota</taxon>
        <taxon>Gammaproteobacteria</taxon>
        <taxon>Pasteurellales</taxon>
        <taxon>Pasteurellaceae</taxon>
        <taxon>Haemophilus</taxon>
    </lineage>
</organism>
<dbReference type="EMBL" id="AE017143">
    <property type="protein sequence ID" value="AAP95418.1"/>
    <property type="molecule type" value="Genomic_DNA"/>
</dbReference>
<comment type="cofactor">
    <cofactor evidence="3">
        <name>heme b</name>
        <dbReference type="ChEBI" id="CHEBI:60344"/>
    </cofactor>
    <text evidence="3">Binds 1 heme b (iron(II)-protoporphyrin IX) group per molecule.</text>
</comment>
<keyword evidence="3" id="KW-0408">Iron</keyword>
<feature type="signal peptide" evidence="4">
    <location>
        <begin position="1"/>
        <end position="25"/>
    </location>
</feature>
<evidence type="ECO:0000256" key="1">
    <source>
        <dbReference type="ARBA" id="ARBA00005523"/>
    </source>
</evidence>
<protein>
    <recommendedName>
        <fullName evidence="7">Soluble cytochrome b562</fullName>
    </recommendedName>
</protein>
<dbReference type="AlphaFoldDB" id="Q7VNN4"/>
<feature type="chain" id="PRO_5004292654" description="Soluble cytochrome b562" evidence="4">
    <location>
        <begin position="26"/>
        <end position="131"/>
    </location>
</feature>
<reference evidence="6" key="1">
    <citation type="submission" date="2003-06" db="EMBL/GenBank/DDBJ databases">
        <title>The complete genome sequence of Haemophilus ducreyi.</title>
        <authorList>
            <person name="Munson R.S. Jr."/>
            <person name="Ray W.C."/>
            <person name="Mahairas G."/>
            <person name="Sabo P."/>
            <person name="Mungur R."/>
            <person name="Johnson L."/>
            <person name="Nguyen D."/>
            <person name="Wang J."/>
            <person name="Forst C."/>
            <person name="Hood L."/>
        </authorList>
    </citation>
    <scope>NUCLEOTIDE SEQUENCE [LARGE SCALE GENOMIC DNA]</scope>
    <source>
        <strain evidence="6">35000HP / ATCC 700724</strain>
    </source>
</reference>
<dbReference type="GO" id="GO:0022900">
    <property type="term" value="P:electron transport chain"/>
    <property type="evidence" value="ECO:0007669"/>
    <property type="project" value="InterPro"/>
</dbReference>
<evidence type="ECO:0000256" key="2">
    <source>
        <dbReference type="ARBA" id="ARBA00022729"/>
    </source>
</evidence>
<accession>Q7VNN4</accession>
<evidence type="ECO:0000313" key="6">
    <source>
        <dbReference type="Proteomes" id="UP000001022"/>
    </source>
</evidence>
<keyword evidence="6" id="KW-1185">Reference proteome</keyword>
<dbReference type="InterPro" id="IPR010980">
    <property type="entry name" value="Cyt_c/b562"/>
</dbReference>
<dbReference type="Pfam" id="PF07361">
    <property type="entry name" value="Cytochrom_B562"/>
    <property type="match status" value="1"/>
</dbReference>
<dbReference type="GO" id="GO:0005506">
    <property type="term" value="F:iron ion binding"/>
    <property type="evidence" value="ECO:0007669"/>
    <property type="project" value="InterPro"/>
</dbReference>
<dbReference type="KEGG" id="hdu:HD_0457"/>
<evidence type="ECO:0000313" key="5">
    <source>
        <dbReference type="EMBL" id="AAP95418.1"/>
    </source>
</evidence>
<gene>
    <name evidence="5" type="ordered locus">HD_0457</name>
</gene>
<comment type="similarity">
    <text evidence="1">Belongs to the cytochrome b562 family.</text>
</comment>
<dbReference type="SUPFAM" id="SSF47175">
    <property type="entry name" value="Cytochromes"/>
    <property type="match status" value="1"/>
</dbReference>